<dbReference type="PANTHER" id="PTHR10291">
    <property type="entry name" value="DEHYDRODOLICHYL DIPHOSPHATE SYNTHASE FAMILY MEMBER"/>
    <property type="match status" value="1"/>
</dbReference>
<evidence type="ECO:0000256" key="4">
    <source>
        <dbReference type="ARBA" id="ARBA00047353"/>
    </source>
</evidence>
<dbReference type="GO" id="GO:0016094">
    <property type="term" value="P:polyprenol biosynthetic process"/>
    <property type="evidence" value="ECO:0007669"/>
    <property type="project" value="TreeGrafter"/>
</dbReference>
<dbReference type="EMBL" id="CAJFCW020000006">
    <property type="protein sequence ID" value="CAG9127850.1"/>
    <property type="molecule type" value="Genomic_DNA"/>
</dbReference>
<dbReference type="GO" id="GO:0005783">
    <property type="term" value="C:endoplasmic reticulum"/>
    <property type="evidence" value="ECO:0007669"/>
    <property type="project" value="TreeGrafter"/>
</dbReference>
<comment type="similarity">
    <text evidence="1 5">Belongs to the UPP synthase family.</text>
</comment>
<dbReference type="Proteomes" id="UP000783686">
    <property type="component" value="Unassembled WGS sequence"/>
</dbReference>
<evidence type="ECO:0000256" key="2">
    <source>
        <dbReference type="ARBA" id="ARBA00022679"/>
    </source>
</evidence>
<dbReference type="Gene3D" id="3.40.1180.10">
    <property type="entry name" value="Decaprenyl diphosphate synthase-like"/>
    <property type="match status" value="1"/>
</dbReference>
<dbReference type="Proteomes" id="UP000614601">
    <property type="component" value="Unassembled WGS sequence"/>
</dbReference>
<dbReference type="NCBIfam" id="TIGR00055">
    <property type="entry name" value="uppS"/>
    <property type="match status" value="1"/>
</dbReference>
<comment type="caution">
    <text evidence="6">The sequence shown here is derived from an EMBL/GenBank/DDBJ whole genome shotgun (WGS) entry which is preliminary data.</text>
</comment>
<dbReference type="InterPro" id="IPR036424">
    <property type="entry name" value="UPP_synth-like_sf"/>
</dbReference>
<proteinExistence type="inferred from homology"/>
<dbReference type="Pfam" id="PF01255">
    <property type="entry name" value="Prenyltransf"/>
    <property type="match status" value="1"/>
</dbReference>
<sequence length="306" mass="36082">MVEEVRSGQTLDDGNGWFDKEASVPFWGPLAIRFLKLNRIPKHIAFIMDGNRRYARTKNMGSVVKGHFRGFDQLTRVLDWCNQLGVKEITCYAFSIENFKRSQDEVDGLLQMAEQKFTRLLEEKEKLEEKRVKFRFFGDLERLPSKLQRLIAEIELFTKDFDGAFLNVCLSYTSQDEIARGMERIRLAKVDGVIDENEITEDLLEHSLDTRSSLPVDMLIRTSGEKRLSDFLLWQTSSNNCFLHFDEVLWPDFDFTHLFKAIMRYQMHVVTQGIEDVKTSESEAIRRFKQRQDELRYQKWENLLKL</sequence>
<name>A0A811LU88_9BILA</name>
<dbReference type="HAMAP" id="MF_01139">
    <property type="entry name" value="ISPT"/>
    <property type="match status" value="1"/>
</dbReference>
<comment type="catalytic activity">
    <reaction evidence="4">
        <text>n isopentenyl diphosphate + (2E,6E)-farnesyl diphosphate = a di-trans,poly-cis-polyprenyl diphosphate + n diphosphate</text>
        <dbReference type="Rhea" id="RHEA:53008"/>
        <dbReference type="Rhea" id="RHEA-COMP:19494"/>
        <dbReference type="ChEBI" id="CHEBI:33019"/>
        <dbReference type="ChEBI" id="CHEBI:128769"/>
        <dbReference type="ChEBI" id="CHEBI:136960"/>
        <dbReference type="ChEBI" id="CHEBI:175763"/>
        <dbReference type="EC" id="2.5.1.87"/>
    </reaction>
</comment>
<organism evidence="6 7">
    <name type="scientific">Bursaphelenchus okinawaensis</name>
    <dbReference type="NCBI Taxonomy" id="465554"/>
    <lineage>
        <taxon>Eukaryota</taxon>
        <taxon>Metazoa</taxon>
        <taxon>Ecdysozoa</taxon>
        <taxon>Nematoda</taxon>
        <taxon>Chromadorea</taxon>
        <taxon>Rhabditida</taxon>
        <taxon>Tylenchina</taxon>
        <taxon>Tylenchomorpha</taxon>
        <taxon>Aphelenchoidea</taxon>
        <taxon>Aphelenchoididae</taxon>
        <taxon>Bursaphelenchus</taxon>
    </lineage>
</organism>
<dbReference type="PROSITE" id="PS01066">
    <property type="entry name" value="UPP_SYNTHASE"/>
    <property type="match status" value="1"/>
</dbReference>
<keyword evidence="7" id="KW-1185">Reference proteome</keyword>
<dbReference type="GO" id="GO:1904423">
    <property type="term" value="C:dehydrodolichyl diphosphate synthase complex"/>
    <property type="evidence" value="ECO:0007669"/>
    <property type="project" value="TreeGrafter"/>
</dbReference>
<accession>A0A811LU88</accession>
<dbReference type="EC" id="2.5.1.-" evidence="5"/>
<dbReference type="SUPFAM" id="SSF64005">
    <property type="entry name" value="Undecaprenyl diphosphate synthase"/>
    <property type="match status" value="1"/>
</dbReference>
<gene>
    <name evidence="6" type="ORF">BOKJ2_LOCUS14231</name>
</gene>
<dbReference type="OrthoDB" id="4173905at2759"/>
<keyword evidence="2 5" id="KW-0808">Transferase</keyword>
<dbReference type="EMBL" id="CAJFDH010000006">
    <property type="protein sequence ID" value="CAD5230630.1"/>
    <property type="molecule type" value="Genomic_DNA"/>
</dbReference>
<reference evidence="6" key="1">
    <citation type="submission" date="2020-09" db="EMBL/GenBank/DDBJ databases">
        <authorList>
            <person name="Kikuchi T."/>
        </authorList>
    </citation>
    <scope>NUCLEOTIDE SEQUENCE</scope>
    <source>
        <strain evidence="6">SH1</strain>
    </source>
</reference>
<dbReference type="InterPro" id="IPR018520">
    <property type="entry name" value="UPP_synth-like_CS"/>
</dbReference>
<evidence type="ECO:0000313" key="6">
    <source>
        <dbReference type="EMBL" id="CAD5230630.1"/>
    </source>
</evidence>
<dbReference type="FunFam" id="3.40.1180.10:FF:000005">
    <property type="entry name" value="Alkyl transferase"/>
    <property type="match status" value="1"/>
</dbReference>
<dbReference type="AlphaFoldDB" id="A0A811LU88"/>
<evidence type="ECO:0000256" key="1">
    <source>
        <dbReference type="ARBA" id="ARBA00005432"/>
    </source>
</evidence>
<dbReference type="GO" id="GO:0045547">
    <property type="term" value="F:ditrans,polycis-polyprenyl diphosphate synthase [(2E,6E)-farnesyl diphosphate specific] activity"/>
    <property type="evidence" value="ECO:0007669"/>
    <property type="project" value="UniProtKB-EC"/>
</dbReference>
<evidence type="ECO:0000256" key="5">
    <source>
        <dbReference type="RuleBase" id="RU363018"/>
    </source>
</evidence>
<evidence type="ECO:0000313" key="7">
    <source>
        <dbReference type="Proteomes" id="UP000614601"/>
    </source>
</evidence>
<protein>
    <recommendedName>
        <fullName evidence="5">Alkyl transferase</fullName>
        <ecNumber evidence="5">2.5.1.-</ecNumber>
    </recommendedName>
</protein>
<dbReference type="PANTHER" id="PTHR10291:SF43">
    <property type="entry name" value="DEHYDRODOLICHYL DIPHOSPHATE SYNTHASE COMPLEX SUBUNIT DHDDS"/>
    <property type="match status" value="1"/>
</dbReference>
<evidence type="ECO:0000256" key="3">
    <source>
        <dbReference type="ARBA" id="ARBA00022842"/>
    </source>
</evidence>
<dbReference type="CDD" id="cd00475">
    <property type="entry name" value="Cis_IPPS"/>
    <property type="match status" value="1"/>
</dbReference>
<keyword evidence="3" id="KW-0460">Magnesium</keyword>
<dbReference type="InterPro" id="IPR001441">
    <property type="entry name" value="UPP_synth-like"/>
</dbReference>